<comment type="subcellular location">
    <subcellularLocation>
        <location evidence="6">Nucleus</location>
    </subcellularLocation>
</comment>
<accession>A0AAD7MTE2</accession>
<comment type="cofactor">
    <cofactor evidence="1 6">
        <name>a divalent metal cation</name>
        <dbReference type="ChEBI" id="CHEBI:60240"/>
    </cofactor>
</comment>
<keyword evidence="9" id="KW-1185">Reference proteome</keyword>
<protein>
    <recommendedName>
        <fullName evidence="6">Decapping nuclease</fullName>
        <ecNumber evidence="6">3.6.1.-</ecNumber>
    </recommendedName>
</protein>
<dbReference type="PANTHER" id="PTHR12395">
    <property type="entry name" value="DOM-3 RELATED"/>
    <property type="match status" value="1"/>
</dbReference>
<dbReference type="GO" id="GO:0005634">
    <property type="term" value="C:nucleus"/>
    <property type="evidence" value="ECO:0007669"/>
    <property type="project" value="UniProtKB-SubCell"/>
</dbReference>
<evidence type="ECO:0000259" key="7">
    <source>
        <dbReference type="Pfam" id="PF08652"/>
    </source>
</evidence>
<dbReference type="InterPro" id="IPR039039">
    <property type="entry name" value="RAI1-like_fam"/>
</dbReference>
<dbReference type="GO" id="GO:0004518">
    <property type="term" value="F:nuclease activity"/>
    <property type="evidence" value="ECO:0007669"/>
    <property type="project" value="UniProtKB-KW"/>
</dbReference>
<sequence>MPHEKWNPFIRLITESDPPRCQVPALLGPPKQSACFSICNERLEVDSTAALRYFVHPPPQVNLRAGLEQFLNLPEEDRTFQRARRLDNVFTICLHSTNSEELLQAQFVTWRGILRKIMFGERLDLNVSYYRGVLYLEENSRGHDDDSECTYLGHKFESFCTTASPGGEPDTPDVDMHTLWNTAITRKLGSLNILLVGEVDCVKPDYGQNPSPENYVELKTRKIKGQIFNTPNRSKWDMQSHLLGAHQIFVGFHDGAGIVQKLESFAVRNMANAQHKIDWGARVLQGLRDYCARSATTNESVLPVWRVHSRYGYADIRELGPREVEKLNKNGVPRNGIIPLSFIEGLEKRMSPVSR</sequence>
<dbReference type="PANTHER" id="PTHR12395:SF9">
    <property type="entry name" value="DECAPPING AND EXORIBONUCLEASE PROTEIN"/>
    <property type="match status" value="1"/>
</dbReference>
<keyword evidence="6" id="KW-0378">Hydrolase</keyword>
<organism evidence="8 9">
    <name type="scientific">Mycena maculata</name>
    <dbReference type="NCBI Taxonomy" id="230809"/>
    <lineage>
        <taxon>Eukaryota</taxon>
        <taxon>Fungi</taxon>
        <taxon>Dikarya</taxon>
        <taxon>Basidiomycota</taxon>
        <taxon>Agaricomycotina</taxon>
        <taxon>Agaricomycetes</taxon>
        <taxon>Agaricomycetidae</taxon>
        <taxon>Agaricales</taxon>
        <taxon>Marasmiineae</taxon>
        <taxon>Mycenaceae</taxon>
        <taxon>Mycena</taxon>
    </lineage>
</organism>
<gene>
    <name evidence="8" type="ORF">DFH07DRAFT_847395</name>
</gene>
<dbReference type="AlphaFoldDB" id="A0AAD7MTE2"/>
<feature type="domain" description="RAI1-like" evidence="7">
    <location>
        <begin position="30"/>
        <end position="310"/>
    </location>
</feature>
<dbReference type="InterPro" id="IPR013961">
    <property type="entry name" value="RAI1"/>
</dbReference>
<comment type="catalytic activity">
    <reaction evidence="5">
        <text>a 5'-end NAD(+)-phospho-ribonucleoside in mRNA + H2O = a 5'-end phospho-ribonucleoside in mRNA + NAD(+) + H(+)</text>
        <dbReference type="Rhea" id="RHEA:60880"/>
        <dbReference type="Rhea" id="RHEA-COMP:15692"/>
        <dbReference type="Rhea" id="RHEA-COMP:15698"/>
        <dbReference type="ChEBI" id="CHEBI:15377"/>
        <dbReference type="ChEBI" id="CHEBI:15378"/>
        <dbReference type="ChEBI" id="CHEBI:57540"/>
        <dbReference type="ChEBI" id="CHEBI:138282"/>
        <dbReference type="ChEBI" id="CHEBI:144029"/>
    </reaction>
    <physiologicalReaction direction="left-to-right" evidence="5">
        <dbReference type="Rhea" id="RHEA:60881"/>
    </physiologicalReaction>
</comment>
<comment type="catalytic activity">
    <reaction evidence="4">
        <text>a 5'-end triphospho-ribonucleoside in mRNA + H2O = a 5'-end phospho-ribonucleoside in mRNA + diphosphate + H(+)</text>
        <dbReference type="Rhea" id="RHEA:78683"/>
        <dbReference type="Rhea" id="RHEA-COMP:15692"/>
        <dbReference type="Rhea" id="RHEA-COMP:17164"/>
        <dbReference type="ChEBI" id="CHEBI:15377"/>
        <dbReference type="ChEBI" id="CHEBI:15378"/>
        <dbReference type="ChEBI" id="CHEBI:33019"/>
        <dbReference type="ChEBI" id="CHEBI:138282"/>
        <dbReference type="ChEBI" id="CHEBI:167618"/>
    </reaction>
    <physiologicalReaction direction="left-to-right" evidence="4">
        <dbReference type="Rhea" id="RHEA:78684"/>
    </physiologicalReaction>
</comment>
<keyword evidence="6" id="KW-0540">Nuclease</keyword>
<proteinExistence type="inferred from homology"/>
<name>A0AAD7MTE2_9AGAR</name>
<comment type="function">
    <text evidence="6">Decapping enzyme for NAD-capped RNAs: specifically hydrolyzes the nicotinamide adenine dinucleotide (NAD) cap from a subset of RNAs by removing the entire NAD moiety from the 5'-end of an NAD-capped RNA.</text>
</comment>
<dbReference type="EMBL" id="JARJLG010000184">
    <property type="protein sequence ID" value="KAJ7731310.1"/>
    <property type="molecule type" value="Genomic_DNA"/>
</dbReference>
<evidence type="ECO:0000256" key="3">
    <source>
        <dbReference type="ARBA" id="ARBA00044676"/>
    </source>
</evidence>
<comment type="similarity">
    <text evidence="2 6">Belongs to the DXO/Dom3Z family.</text>
</comment>
<dbReference type="GO" id="GO:0110155">
    <property type="term" value="P:NAD-cap decapping"/>
    <property type="evidence" value="ECO:0007669"/>
    <property type="project" value="TreeGrafter"/>
</dbReference>
<evidence type="ECO:0000313" key="9">
    <source>
        <dbReference type="Proteomes" id="UP001215280"/>
    </source>
</evidence>
<keyword evidence="6" id="KW-0547">Nucleotide-binding</keyword>
<evidence type="ECO:0000313" key="8">
    <source>
        <dbReference type="EMBL" id="KAJ7731310.1"/>
    </source>
</evidence>
<keyword evidence="6" id="KW-0694">RNA-binding</keyword>
<keyword evidence="6" id="KW-0539">Nucleus</keyword>
<dbReference type="GO" id="GO:0003723">
    <property type="term" value="F:RNA binding"/>
    <property type="evidence" value="ECO:0007669"/>
    <property type="project" value="UniProtKB-KW"/>
</dbReference>
<dbReference type="Proteomes" id="UP001215280">
    <property type="component" value="Unassembled WGS sequence"/>
</dbReference>
<dbReference type="GO" id="GO:0034353">
    <property type="term" value="F:mRNA 5'-diphosphatase activity"/>
    <property type="evidence" value="ECO:0007669"/>
    <property type="project" value="TreeGrafter"/>
</dbReference>
<reference evidence="8" key="1">
    <citation type="submission" date="2023-03" db="EMBL/GenBank/DDBJ databases">
        <title>Massive genome expansion in bonnet fungi (Mycena s.s.) driven by repeated elements and novel gene families across ecological guilds.</title>
        <authorList>
            <consortium name="Lawrence Berkeley National Laboratory"/>
            <person name="Harder C.B."/>
            <person name="Miyauchi S."/>
            <person name="Viragh M."/>
            <person name="Kuo A."/>
            <person name="Thoen E."/>
            <person name="Andreopoulos B."/>
            <person name="Lu D."/>
            <person name="Skrede I."/>
            <person name="Drula E."/>
            <person name="Henrissat B."/>
            <person name="Morin E."/>
            <person name="Kohler A."/>
            <person name="Barry K."/>
            <person name="LaButti K."/>
            <person name="Morin E."/>
            <person name="Salamov A."/>
            <person name="Lipzen A."/>
            <person name="Mereny Z."/>
            <person name="Hegedus B."/>
            <person name="Baldrian P."/>
            <person name="Stursova M."/>
            <person name="Weitz H."/>
            <person name="Taylor A."/>
            <person name="Grigoriev I.V."/>
            <person name="Nagy L.G."/>
            <person name="Martin F."/>
            <person name="Kauserud H."/>
        </authorList>
    </citation>
    <scope>NUCLEOTIDE SEQUENCE</scope>
    <source>
        <strain evidence="8">CBHHK188m</strain>
    </source>
</reference>
<dbReference type="GO" id="GO:0000956">
    <property type="term" value="P:nuclear-transcribed mRNA catabolic process"/>
    <property type="evidence" value="ECO:0007669"/>
    <property type="project" value="TreeGrafter"/>
</dbReference>
<evidence type="ECO:0000256" key="1">
    <source>
        <dbReference type="ARBA" id="ARBA00001968"/>
    </source>
</evidence>
<evidence type="ECO:0000256" key="4">
    <source>
        <dbReference type="ARBA" id="ARBA00044692"/>
    </source>
</evidence>
<evidence type="ECO:0000256" key="5">
    <source>
        <dbReference type="ARBA" id="ARBA00048124"/>
    </source>
</evidence>
<evidence type="ECO:0000256" key="6">
    <source>
        <dbReference type="RuleBase" id="RU367113"/>
    </source>
</evidence>
<evidence type="ECO:0000256" key="2">
    <source>
        <dbReference type="ARBA" id="ARBA00006562"/>
    </source>
</evidence>
<dbReference type="Pfam" id="PF08652">
    <property type="entry name" value="RAI1"/>
    <property type="match status" value="1"/>
</dbReference>
<dbReference type="GO" id="GO:0046872">
    <property type="term" value="F:metal ion binding"/>
    <property type="evidence" value="ECO:0007669"/>
    <property type="project" value="UniProtKB-KW"/>
</dbReference>
<dbReference type="EC" id="3.6.1.-" evidence="6"/>
<comment type="caution">
    <text evidence="8">The sequence shown here is derived from an EMBL/GenBank/DDBJ whole genome shotgun (WGS) entry which is preliminary data.</text>
</comment>
<keyword evidence="6" id="KW-0479">Metal-binding</keyword>
<dbReference type="GO" id="GO:0000166">
    <property type="term" value="F:nucleotide binding"/>
    <property type="evidence" value="ECO:0007669"/>
    <property type="project" value="UniProtKB-KW"/>
</dbReference>
<dbReference type="GO" id="GO:0005829">
    <property type="term" value="C:cytosol"/>
    <property type="evidence" value="ECO:0007669"/>
    <property type="project" value="TreeGrafter"/>
</dbReference>
<comment type="catalytic activity">
    <reaction evidence="3">
        <text>a 5'-end (N(7)-methyl 5'-triphosphoguanosine)-ribonucleoside-ribonucleotide in mRNA + H2O = a (N(7)-methyl 5'-triphosphoguanosine)-nucleoside + a 5'-end phospho-ribonucleoside in mRNA + H(+)</text>
        <dbReference type="Rhea" id="RHEA:66928"/>
        <dbReference type="Rhea" id="RHEA-COMP:15692"/>
        <dbReference type="Rhea" id="RHEA-COMP:17313"/>
        <dbReference type="ChEBI" id="CHEBI:15377"/>
        <dbReference type="ChEBI" id="CHEBI:15378"/>
        <dbReference type="ChEBI" id="CHEBI:138282"/>
        <dbReference type="ChEBI" id="CHEBI:172876"/>
        <dbReference type="ChEBI" id="CHEBI:172877"/>
    </reaction>
    <physiologicalReaction direction="left-to-right" evidence="3">
        <dbReference type="Rhea" id="RHEA:66929"/>
    </physiologicalReaction>
</comment>